<protein>
    <recommendedName>
        <fullName evidence="9">Na(+)-translocating NADH-quinone reductase subunit F</fullName>
    </recommendedName>
</protein>
<dbReference type="Pfam" id="PF00111">
    <property type="entry name" value="Fer2"/>
    <property type="match status" value="1"/>
</dbReference>
<dbReference type="GO" id="GO:0051536">
    <property type="term" value="F:iron-sulfur cluster binding"/>
    <property type="evidence" value="ECO:0007669"/>
    <property type="project" value="InterPro"/>
</dbReference>
<dbReference type="InterPro" id="IPR001041">
    <property type="entry name" value="2Fe-2S_ferredoxin-type"/>
</dbReference>
<keyword evidence="4" id="KW-0408">Iron</keyword>
<dbReference type="InterPro" id="IPR036010">
    <property type="entry name" value="2Fe-2S_ferredoxin-like_sf"/>
</dbReference>
<evidence type="ECO:0000256" key="3">
    <source>
        <dbReference type="ARBA" id="ARBA00022827"/>
    </source>
</evidence>
<reference evidence="8" key="1">
    <citation type="journal article" date="2015" name="Nature">
        <title>Complex archaea that bridge the gap between prokaryotes and eukaryotes.</title>
        <authorList>
            <person name="Spang A."/>
            <person name="Saw J.H."/>
            <person name="Jorgensen S.L."/>
            <person name="Zaremba-Niedzwiedzka K."/>
            <person name="Martijn J."/>
            <person name="Lind A.E."/>
            <person name="van Eijk R."/>
            <person name="Schleper C."/>
            <person name="Guy L."/>
            <person name="Ettema T.J."/>
        </authorList>
    </citation>
    <scope>NUCLEOTIDE SEQUENCE</scope>
</reference>
<feature type="transmembrane region" description="Helical" evidence="5">
    <location>
        <begin position="6"/>
        <end position="31"/>
    </location>
</feature>
<evidence type="ECO:0008006" key="9">
    <source>
        <dbReference type="Google" id="ProtNLM"/>
    </source>
</evidence>
<dbReference type="InterPro" id="IPR012675">
    <property type="entry name" value="Beta-grasp_dom_sf"/>
</dbReference>
<dbReference type="PANTHER" id="PTHR43644:SF1">
    <property type="entry name" value="NAD(P)H-FLAVIN REDUCTASE"/>
    <property type="match status" value="1"/>
</dbReference>
<evidence type="ECO:0000259" key="7">
    <source>
        <dbReference type="PROSITE" id="PS51384"/>
    </source>
</evidence>
<accession>A0A0F9UTJ2</accession>
<sequence>MVQPLQPWLIVLLAAGISCAVTTVLAALLIVAERYMVNYGTCTIDVNDGARQLEIDGGDTLLGSLKTEGIFIPSACGGRGTCSYCKVKVLEGGGALLPTEEPLLTAEEIADDLRVSCQIKVRNDLKILIPEELFAVRQYRGVVERISDLTYDIKELRIRLIEPDTLTFVGGQYIQLEAPAYGDNPEPVYRAYSMSNPPSDDQAVETIVRLVPGGICTTWVFQHLSEGDEVTLNGPYGDFRLSDSNREMIWIAGGSGMSPFWSMIRYMAEADIERKTTYFFGAVQRRDLFLLDELTELARKLPWFEFIPALSAPGEHDAWTGQTGLITEIVDRHISDGRELEGYLCGSAGMIEAAHDLLRTKGLTDDRVFYDKFN</sequence>
<dbReference type="PROSITE" id="PS51384">
    <property type="entry name" value="FAD_FR"/>
    <property type="match status" value="1"/>
</dbReference>
<organism evidence="8">
    <name type="scientific">marine sediment metagenome</name>
    <dbReference type="NCBI Taxonomy" id="412755"/>
    <lineage>
        <taxon>unclassified sequences</taxon>
        <taxon>metagenomes</taxon>
        <taxon>ecological metagenomes</taxon>
    </lineage>
</organism>
<dbReference type="AlphaFoldDB" id="A0A0F9UTJ2"/>
<dbReference type="Gene3D" id="3.40.50.80">
    <property type="entry name" value="Nucleotide-binding domain of ferredoxin-NADP reductase (FNR) module"/>
    <property type="match status" value="1"/>
</dbReference>
<dbReference type="PANTHER" id="PTHR43644">
    <property type="entry name" value="NA(+)-TRANSLOCATING NADH-QUINONE REDUCTASE SUBUNIT"/>
    <property type="match status" value="1"/>
</dbReference>
<evidence type="ECO:0000256" key="5">
    <source>
        <dbReference type="SAM" id="Phobius"/>
    </source>
</evidence>
<name>A0A0F9UTJ2_9ZZZZ</name>
<dbReference type="InterPro" id="IPR001433">
    <property type="entry name" value="OxRdtase_FAD/NAD-bd"/>
</dbReference>
<evidence type="ECO:0000313" key="8">
    <source>
        <dbReference type="EMBL" id="KKN95029.1"/>
    </source>
</evidence>
<evidence type="ECO:0000256" key="1">
    <source>
        <dbReference type="ARBA" id="ARBA00022448"/>
    </source>
</evidence>
<dbReference type="PRINTS" id="PR00410">
    <property type="entry name" value="PHEHYDRXLASE"/>
</dbReference>
<evidence type="ECO:0000256" key="4">
    <source>
        <dbReference type="ARBA" id="ARBA00023004"/>
    </source>
</evidence>
<feature type="domain" description="2Fe-2S ferredoxin-type" evidence="6">
    <location>
        <begin position="40"/>
        <end position="133"/>
    </location>
</feature>
<dbReference type="InterPro" id="IPR039261">
    <property type="entry name" value="FNR_nucleotide-bd"/>
</dbReference>
<dbReference type="Pfam" id="PF00175">
    <property type="entry name" value="NAD_binding_1"/>
    <property type="match status" value="1"/>
</dbReference>
<comment type="caution">
    <text evidence="8">The sequence shown here is derived from an EMBL/GenBank/DDBJ whole genome shotgun (WGS) entry which is preliminary data.</text>
</comment>
<keyword evidence="1" id="KW-0813">Transport</keyword>
<dbReference type="SUPFAM" id="SSF63380">
    <property type="entry name" value="Riboflavin synthase domain-like"/>
    <property type="match status" value="1"/>
</dbReference>
<dbReference type="SUPFAM" id="SSF54292">
    <property type="entry name" value="2Fe-2S ferredoxin-like"/>
    <property type="match status" value="1"/>
</dbReference>
<dbReference type="Gene3D" id="2.40.30.10">
    <property type="entry name" value="Translation factors"/>
    <property type="match status" value="1"/>
</dbReference>
<keyword evidence="5" id="KW-1133">Transmembrane helix</keyword>
<dbReference type="Pfam" id="PF00970">
    <property type="entry name" value="FAD_binding_6"/>
    <property type="match status" value="1"/>
</dbReference>
<dbReference type="SUPFAM" id="SSF52343">
    <property type="entry name" value="Ferredoxin reductase-like, C-terminal NADP-linked domain"/>
    <property type="match status" value="1"/>
</dbReference>
<dbReference type="InterPro" id="IPR017938">
    <property type="entry name" value="Riboflavin_synthase-like_b-brl"/>
</dbReference>
<proteinExistence type="predicted"/>
<dbReference type="Gene3D" id="3.10.20.30">
    <property type="match status" value="1"/>
</dbReference>
<dbReference type="PROSITE" id="PS51085">
    <property type="entry name" value="2FE2S_FER_2"/>
    <property type="match status" value="1"/>
</dbReference>
<dbReference type="InterPro" id="IPR008333">
    <property type="entry name" value="Cbr1-like_FAD-bd_dom"/>
</dbReference>
<gene>
    <name evidence="8" type="ORF">LCGC14_0180970</name>
</gene>
<dbReference type="CDD" id="cd00207">
    <property type="entry name" value="fer2"/>
    <property type="match status" value="1"/>
</dbReference>
<evidence type="ECO:0000256" key="2">
    <source>
        <dbReference type="ARBA" id="ARBA00022630"/>
    </source>
</evidence>
<keyword evidence="2" id="KW-0285">Flavoprotein</keyword>
<dbReference type="InterPro" id="IPR017927">
    <property type="entry name" value="FAD-bd_FR_type"/>
</dbReference>
<keyword evidence="3" id="KW-0274">FAD</keyword>
<dbReference type="EMBL" id="LAZR01000073">
    <property type="protein sequence ID" value="KKN95029.1"/>
    <property type="molecule type" value="Genomic_DNA"/>
</dbReference>
<evidence type="ECO:0000259" key="6">
    <source>
        <dbReference type="PROSITE" id="PS51085"/>
    </source>
</evidence>
<dbReference type="GO" id="GO:0016491">
    <property type="term" value="F:oxidoreductase activity"/>
    <property type="evidence" value="ECO:0007669"/>
    <property type="project" value="InterPro"/>
</dbReference>
<feature type="domain" description="FAD-binding FR-type" evidence="7">
    <location>
        <begin position="136"/>
        <end position="242"/>
    </location>
</feature>
<keyword evidence="5" id="KW-0812">Transmembrane</keyword>
<keyword evidence="5" id="KW-0472">Membrane</keyword>